<proteinExistence type="inferred from homology"/>
<evidence type="ECO:0000256" key="3">
    <source>
        <dbReference type="ARBA" id="ARBA00022692"/>
    </source>
</evidence>
<dbReference type="InterPro" id="IPR005829">
    <property type="entry name" value="Sugar_transporter_CS"/>
</dbReference>
<dbReference type="FunFam" id="1.20.1250.20:FF:000082">
    <property type="entry name" value="MFS multidrug transporter, putative"/>
    <property type="match status" value="1"/>
</dbReference>
<accession>A0A1F5LGK7</accession>
<dbReference type="GO" id="GO:0042908">
    <property type="term" value="P:xenobiotic transport"/>
    <property type="evidence" value="ECO:0007669"/>
    <property type="project" value="UniProtKB-ARBA"/>
</dbReference>
<keyword evidence="3 7" id="KW-0812">Transmembrane</keyword>
<dbReference type="GO" id="GO:0005886">
    <property type="term" value="C:plasma membrane"/>
    <property type="evidence" value="ECO:0007669"/>
    <property type="project" value="UniProtKB-SubCell"/>
</dbReference>
<dbReference type="PANTHER" id="PTHR23502">
    <property type="entry name" value="MAJOR FACILITATOR SUPERFAMILY"/>
    <property type="match status" value="1"/>
</dbReference>
<feature type="compositionally biased region" description="Polar residues" evidence="6">
    <location>
        <begin position="42"/>
        <end position="65"/>
    </location>
</feature>
<sequence>MDSGRQSSDKSDEIDRTNSEDMTFAPITGAETHEKRGAPLQKQKSNASKSLERSWSLNDGVSTGGNDVEADEAGVAEDDDFYTVGWDENDPLNPRNMSTARKWLVTMIVSTGSLCVTCTSSMYTTTYTQLMDEFGCSQEVATLGLSFFIWGLGIGPLFLSPLSEFYGRRNIYIISFSLFLIWLIPCAVAKNTATMLVSRFFNGLSGSAFLSVAGGTVGDMFGRHELAFPMMLYTASPFVGPEVGPLVGGFINAFTTWRWTFYVLLIWTGALLVSMIFLVPETYHPVLLRRKAQKLRKETGDDRWKAPIEKLQRSVAQTVVRSMYRPILLLALEPMCLCLCIFSAILLGILYLFFGAFQLVFFNVYGLEIWQRGLCFLGLFVGMVFAILSDPIWRRNYIRLERNHEKASNKIDDFQPEWRLPPAILGAPLVTIGLFIFAWTIYPDVHWIAPIIGSGVFGAGTILVYSGIFTFLVDAYPTFAASALAANSFTRSSFGGIFPLFGIQMYNNLGYHWATSLLAFLTLVMAPFPYLFYKYGSRIRKKSRFATSQM</sequence>
<evidence type="ECO:0000259" key="8">
    <source>
        <dbReference type="PROSITE" id="PS50850"/>
    </source>
</evidence>
<evidence type="ECO:0000313" key="9">
    <source>
        <dbReference type="EMBL" id="OGE52081.1"/>
    </source>
</evidence>
<reference evidence="9 10" key="1">
    <citation type="journal article" date="2016" name="Sci. Rep.">
        <title>Penicillium arizonense, a new, genome sequenced fungal species, reveals a high chemical diversity in secreted metabolites.</title>
        <authorList>
            <person name="Grijseels S."/>
            <person name="Nielsen J.C."/>
            <person name="Randelovic M."/>
            <person name="Nielsen J."/>
            <person name="Nielsen K.F."/>
            <person name="Workman M."/>
            <person name="Frisvad J.C."/>
        </authorList>
    </citation>
    <scope>NUCLEOTIDE SEQUENCE [LARGE SCALE GENOMIC DNA]</scope>
    <source>
        <strain evidence="9 10">CBS 141311</strain>
    </source>
</reference>
<evidence type="ECO:0000256" key="1">
    <source>
        <dbReference type="ARBA" id="ARBA00004651"/>
    </source>
</evidence>
<dbReference type="OrthoDB" id="3561359at2759"/>
<organism evidence="9 10">
    <name type="scientific">Penicillium arizonense</name>
    <dbReference type="NCBI Taxonomy" id="1835702"/>
    <lineage>
        <taxon>Eukaryota</taxon>
        <taxon>Fungi</taxon>
        <taxon>Dikarya</taxon>
        <taxon>Ascomycota</taxon>
        <taxon>Pezizomycotina</taxon>
        <taxon>Eurotiomycetes</taxon>
        <taxon>Eurotiomycetidae</taxon>
        <taxon>Eurotiales</taxon>
        <taxon>Aspergillaceae</taxon>
        <taxon>Penicillium</taxon>
    </lineage>
</organism>
<dbReference type="AlphaFoldDB" id="A0A1F5LGK7"/>
<dbReference type="FunFam" id="1.20.1720.10:FF:000063">
    <property type="entry name" value="MFS multidrug transporter, putative (AFU_orthologue AFUA_2G05840)"/>
    <property type="match status" value="1"/>
</dbReference>
<feature type="domain" description="Major facilitator superfamily (MFS) profile" evidence="8">
    <location>
        <begin position="105"/>
        <end position="537"/>
    </location>
</feature>
<feature type="transmembrane region" description="Helical" evidence="7">
    <location>
        <begin position="259"/>
        <end position="280"/>
    </location>
</feature>
<feature type="transmembrane region" description="Helical" evidence="7">
    <location>
        <begin position="103"/>
        <end position="123"/>
    </location>
</feature>
<dbReference type="InterPro" id="IPR020846">
    <property type="entry name" value="MFS_dom"/>
</dbReference>
<evidence type="ECO:0000256" key="7">
    <source>
        <dbReference type="SAM" id="Phobius"/>
    </source>
</evidence>
<comment type="caution">
    <text evidence="9">The sequence shown here is derived from an EMBL/GenBank/DDBJ whole genome shotgun (WGS) entry which is preliminary data.</text>
</comment>
<dbReference type="PANTHER" id="PTHR23502:SF7">
    <property type="entry name" value="DRUG_PROTON ANTIPORTER YHK8-RELATED"/>
    <property type="match status" value="1"/>
</dbReference>
<feature type="transmembrane region" description="Helical" evidence="7">
    <location>
        <begin position="171"/>
        <end position="190"/>
    </location>
</feature>
<dbReference type="PROSITE" id="PS00216">
    <property type="entry name" value="SUGAR_TRANSPORT_1"/>
    <property type="match status" value="1"/>
</dbReference>
<dbReference type="Gene3D" id="1.20.1250.20">
    <property type="entry name" value="MFS general substrate transporter like domains"/>
    <property type="match status" value="1"/>
</dbReference>
<dbReference type="GeneID" id="34577212"/>
<keyword evidence="5 7" id="KW-0472">Membrane</keyword>
<feature type="transmembrane region" description="Helical" evidence="7">
    <location>
        <begin position="448"/>
        <end position="472"/>
    </location>
</feature>
<feature type="transmembrane region" description="Helical" evidence="7">
    <location>
        <begin position="369"/>
        <end position="389"/>
    </location>
</feature>
<dbReference type="GO" id="GO:0140115">
    <property type="term" value="P:export across plasma membrane"/>
    <property type="evidence" value="ECO:0007669"/>
    <property type="project" value="UniProtKB-ARBA"/>
</dbReference>
<dbReference type="Pfam" id="PF07690">
    <property type="entry name" value="MFS_1"/>
    <property type="match status" value="1"/>
</dbReference>
<keyword evidence="4 7" id="KW-1133">Transmembrane helix</keyword>
<feature type="transmembrane region" description="Helical" evidence="7">
    <location>
        <begin position="479"/>
        <end position="501"/>
    </location>
</feature>
<evidence type="ECO:0000256" key="2">
    <source>
        <dbReference type="ARBA" id="ARBA00008335"/>
    </source>
</evidence>
<dbReference type="Proteomes" id="UP000177622">
    <property type="component" value="Unassembled WGS sequence"/>
</dbReference>
<dbReference type="RefSeq" id="XP_022487523.1">
    <property type="nucleotide sequence ID" value="XM_022632478.1"/>
</dbReference>
<feature type="transmembrane region" description="Helical" evidence="7">
    <location>
        <begin position="327"/>
        <end position="357"/>
    </location>
</feature>
<evidence type="ECO:0000256" key="6">
    <source>
        <dbReference type="SAM" id="MobiDB-lite"/>
    </source>
</evidence>
<feature type="transmembrane region" description="Helical" evidence="7">
    <location>
        <begin position="423"/>
        <end position="442"/>
    </location>
</feature>
<dbReference type="SUPFAM" id="SSF103473">
    <property type="entry name" value="MFS general substrate transporter"/>
    <property type="match status" value="1"/>
</dbReference>
<feature type="transmembrane region" description="Helical" evidence="7">
    <location>
        <begin position="513"/>
        <end position="533"/>
    </location>
</feature>
<evidence type="ECO:0000256" key="4">
    <source>
        <dbReference type="ARBA" id="ARBA00022989"/>
    </source>
</evidence>
<comment type="similarity">
    <text evidence="2">Belongs to the major facilitator superfamily.</text>
</comment>
<dbReference type="EMBL" id="LXJU01000011">
    <property type="protein sequence ID" value="OGE52081.1"/>
    <property type="molecule type" value="Genomic_DNA"/>
</dbReference>
<name>A0A1F5LGK7_PENAI</name>
<dbReference type="CDD" id="cd17323">
    <property type="entry name" value="MFS_Tpo1_MDR_like"/>
    <property type="match status" value="1"/>
</dbReference>
<dbReference type="InterPro" id="IPR011701">
    <property type="entry name" value="MFS"/>
</dbReference>
<gene>
    <name evidence="9" type="ORF">PENARI_c011G00557</name>
</gene>
<comment type="subcellular location">
    <subcellularLocation>
        <location evidence="1">Cell membrane</location>
        <topology evidence="1">Multi-pass membrane protein</topology>
    </subcellularLocation>
</comment>
<dbReference type="STRING" id="1835702.A0A1F5LGK7"/>
<feature type="transmembrane region" description="Helical" evidence="7">
    <location>
        <begin position="143"/>
        <end position="159"/>
    </location>
</feature>
<feature type="region of interest" description="Disordered" evidence="6">
    <location>
        <begin position="1"/>
        <end position="70"/>
    </location>
</feature>
<dbReference type="GO" id="GO:0022857">
    <property type="term" value="F:transmembrane transporter activity"/>
    <property type="evidence" value="ECO:0007669"/>
    <property type="project" value="InterPro"/>
</dbReference>
<dbReference type="InterPro" id="IPR036259">
    <property type="entry name" value="MFS_trans_sf"/>
</dbReference>
<keyword evidence="10" id="KW-1185">Reference proteome</keyword>
<protein>
    <recommendedName>
        <fullName evidence="8">Major facilitator superfamily (MFS) profile domain-containing protein</fullName>
    </recommendedName>
</protein>
<evidence type="ECO:0000256" key="5">
    <source>
        <dbReference type="ARBA" id="ARBA00023136"/>
    </source>
</evidence>
<dbReference type="PROSITE" id="PS50850">
    <property type="entry name" value="MFS"/>
    <property type="match status" value="1"/>
</dbReference>
<feature type="compositionally biased region" description="Basic and acidic residues" evidence="6">
    <location>
        <begin position="7"/>
        <end position="19"/>
    </location>
</feature>
<evidence type="ECO:0000313" key="10">
    <source>
        <dbReference type="Proteomes" id="UP000177622"/>
    </source>
</evidence>